<evidence type="ECO:0000256" key="5">
    <source>
        <dbReference type="ARBA" id="ARBA00022801"/>
    </source>
</evidence>
<dbReference type="InterPro" id="IPR050951">
    <property type="entry name" value="Retrovirus_Pol_polyprotein"/>
</dbReference>
<dbReference type="GO" id="GO:0004519">
    <property type="term" value="F:endonuclease activity"/>
    <property type="evidence" value="ECO:0007669"/>
    <property type="project" value="UniProtKB-KW"/>
</dbReference>
<dbReference type="AlphaFoldDB" id="A0A833TML4"/>
<gene>
    <name evidence="9" type="ORF">GN244_ATG00784</name>
</gene>
<keyword evidence="5" id="KW-0378">Hydrolase</keyword>
<keyword evidence="1" id="KW-0808">Transferase</keyword>
<keyword evidence="3" id="KW-0540">Nuclease</keyword>
<feature type="domain" description="Reverse transcriptase RNase H-like" evidence="8">
    <location>
        <begin position="291"/>
        <end position="395"/>
    </location>
</feature>
<dbReference type="InterPro" id="IPR043502">
    <property type="entry name" value="DNA/RNA_pol_sf"/>
</dbReference>
<dbReference type="EMBL" id="WSZM01000014">
    <property type="protein sequence ID" value="KAF4046784.1"/>
    <property type="molecule type" value="Genomic_DNA"/>
</dbReference>
<dbReference type="GO" id="GO:0016787">
    <property type="term" value="F:hydrolase activity"/>
    <property type="evidence" value="ECO:0007669"/>
    <property type="project" value="UniProtKB-KW"/>
</dbReference>
<reference evidence="9" key="1">
    <citation type="submission" date="2020-04" db="EMBL/GenBank/DDBJ databases">
        <title>Hybrid Assembly of Korean Phytophthora infestans isolates.</title>
        <authorList>
            <person name="Prokchorchik M."/>
            <person name="Lee Y."/>
            <person name="Seo J."/>
            <person name="Cho J.-H."/>
            <person name="Park Y.-E."/>
            <person name="Jang D.-C."/>
            <person name="Im J.-S."/>
            <person name="Choi J.-G."/>
            <person name="Park H.-J."/>
            <person name="Lee G.-B."/>
            <person name="Lee Y.-G."/>
            <person name="Hong S.-Y."/>
            <person name="Cho K."/>
            <person name="Sohn K.H."/>
        </authorList>
    </citation>
    <scope>NUCLEOTIDE SEQUENCE</scope>
    <source>
        <strain evidence="9">KR_1_A1</strain>
    </source>
</reference>
<dbReference type="Proteomes" id="UP000602510">
    <property type="component" value="Unassembled WGS sequence"/>
</dbReference>
<name>A0A833TML4_PHYIN</name>
<evidence type="ECO:0000259" key="8">
    <source>
        <dbReference type="Pfam" id="PF17917"/>
    </source>
</evidence>
<evidence type="ECO:0000256" key="7">
    <source>
        <dbReference type="SAM" id="MobiDB-lite"/>
    </source>
</evidence>
<dbReference type="Gene3D" id="3.30.70.270">
    <property type="match status" value="2"/>
</dbReference>
<evidence type="ECO:0000256" key="1">
    <source>
        <dbReference type="ARBA" id="ARBA00022679"/>
    </source>
</evidence>
<keyword evidence="2" id="KW-0548">Nucleotidyltransferase</keyword>
<dbReference type="Pfam" id="PF17917">
    <property type="entry name" value="RT_RNaseH"/>
    <property type="match status" value="1"/>
</dbReference>
<dbReference type="InterPro" id="IPR041373">
    <property type="entry name" value="RT_RNaseH"/>
</dbReference>
<accession>A0A833TML4</accession>
<dbReference type="FunFam" id="3.30.70.270:FF:000020">
    <property type="entry name" value="Transposon Tf2-6 polyprotein-like Protein"/>
    <property type="match status" value="1"/>
</dbReference>
<feature type="region of interest" description="Disordered" evidence="7">
    <location>
        <begin position="107"/>
        <end position="155"/>
    </location>
</feature>
<keyword evidence="4" id="KW-0255">Endonuclease</keyword>
<proteinExistence type="predicted"/>
<dbReference type="GO" id="GO:0003964">
    <property type="term" value="F:RNA-directed DNA polymerase activity"/>
    <property type="evidence" value="ECO:0007669"/>
    <property type="project" value="UniProtKB-KW"/>
</dbReference>
<evidence type="ECO:0000256" key="2">
    <source>
        <dbReference type="ARBA" id="ARBA00022695"/>
    </source>
</evidence>
<comment type="caution">
    <text evidence="9">The sequence shown here is derived from an EMBL/GenBank/DDBJ whole genome shotgun (WGS) entry which is preliminary data.</text>
</comment>
<dbReference type="InterPro" id="IPR043128">
    <property type="entry name" value="Rev_trsase/Diguanyl_cyclase"/>
</dbReference>
<protein>
    <submittedName>
        <fullName evidence="9">RNase H-like domain found in reverse transcriptase</fullName>
    </submittedName>
</protein>
<sequence>MSLGSQPATWAIFKAKIRERFRDSDFEHKVLSKLHQLRRTGSQQEYTTRFLHLLSQLDQTVPEFVKRWYYQQHLPEDVSSFISQHVPKTLQDVIELAHRYADSRSAKTATTGLNNRKNEAKTASTTGGQGNNTKPPATASFSGEQSRHPQTPPAECNVDIAEHLDALDRVLERCAEEELYVKLAKCTFCSAKIPCLGDFFGRNGVRMDPDKVRIICEWPVPSTKKQVQSFLGTCVYVSKFCKKFAELAAPLTDATRGKSAHKKVTFSPDQLECFHKLKSVLTSPPVPAHPDFSRDFHVRMDASDFAVGGYLFQVDSEGNEHIIAFGGRNITSAELLYPTREKELLVALHAMRTWRVYLPGRPFYINTDHKTLQSILEQKTCSQRLARWLNELGMYRPIFRWIPGDTNVIADMVSRNPSFHPAESAHFVSLRDLLRQLTATQANIDSEEVQLRYMRGGLLCFSNVSICTAKIKYLATCTSFSTAVRTQWTYRQSS</sequence>
<organism evidence="9 10">
    <name type="scientific">Phytophthora infestans</name>
    <name type="common">Potato late blight agent</name>
    <name type="synonym">Botrytis infestans</name>
    <dbReference type="NCBI Taxonomy" id="4787"/>
    <lineage>
        <taxon>Eukaryota</taxon>
        <taxon>Sar</taxon>
        <taxon>Stramenopiles</taxon>
        <taxon>Oomycota</taxon>
        <taxon>Peronosporomycetes</taxon>
        <taxon>Peronosporales</taxon>
        <taxon>Peronosporaceae</taxon>
        <taxon>Phytophthora</taxon>
    </lineage>
</organism>
<evidence type="ECO:0000256" key="6">
    <source>
        <dbReference type="ARBA" id="ARBA00022918"/>
    </source>
</evidence>
<dbReference type="PANTHER" id="PTHR37984:SF5">
    <property type="entry name" value="PROTEIN NYNRIN-LIKE"/>
    <property type="match status" value="1"/>
</dbReference>
<dbReference type="SUPFAM" id="SSF56672">
    <property type="entry name" value="DNA/RNA polymerases"/>
    <property type="match status" value="1"/>
</dbReference>
<evidence type="ECO:0000256" key="3">
    <source>
        <dbReference type="ARBA" id="ARBA00022722"/>
    </source>
</evidence>
<dbReference type="CDD" id="cd09274">
    <property type="entry name" value="RNase_HI_RT_Ty3"/>
    <property type="match status" value="1"/>
</dbReference>
<feature type="compositionally biased region" description="Polar residues" evidence="7">
    <location>
        <begin position="107"/>
        <end position="144"/>
    </location>
</feature>
<keyword evidence="10" id="KW-1185">Reference proteome</keyword>
<evidence type="ECO:0000313" key="9">
    <source>
        <dbReference type="EMBL" id="KAF4046784.1"/>
    </source>
</evidence>
<evidence type="ECO:0000313" key="10">
    <source>
        <dbReference type="Proteomes" id="UP000602510"/>
    </source>
</evidence>
<keyword evidence="6 9" id="KW-0695">RNA-directed DNA polymerase</keyword>
<dbReference type="PANTHER" id="PTHR37984">
    <property type="entry name" value="PROTEIN CBG26694"/>
    <property type="match status" value="1"/>
</dbReference>
<evidence type="ECO:0000256" key="4">
    <source>
        <dbReference type="ARBA" id="ARBA00022759"/>
    </source>
</evidence>